<proteinExistence type="predicted"/>
<evidence type="ECO:0008006" key="4">
    <source>
        <dbReference type="Google" id="ProtNLM"/>
    </source>
</evidence>
<organism evidence="2 3">
    <name type="scientific">Roseofilum reptotaenium AO1-A</name>
    <dbReference type="NCBI Taxonomy" id="1925591"/>
    <lineage>
        <taxon>Bacteria</taxon>
        <taxon>Bacillati</taxon>
        <taxon>Cyanobacteriota</taxon>
        <taxon>Cyanophyceae</taxon>
        <taxon>Desertifilales</taxon>
        <taxon>Desertifilaceae</taxon>
        <taxon>Roseofilum</taxon>
    </lineage>
</organism>
<dbReference type="Proteomes" id="UP000183940">
    <property type="component" value="Unassembled WGS sequence"/>
</dbReference>
<keyword evidence="1" id="KW-0732">Signal</keyword>
<protein>
    <recommendedName>
        <fullName evidence="4">FecR protein domain-containing protein</fullName>
    </recommendedName>
</protein>
<name>A0A1L9QWV4_9CYAN</name>
<evidence type="ECO:0000313" key="3">
    <source>
        <dbReference type="Proteomes" id="UP000183940"/>
    </source>
</evidence>
<sequence length="243" mass="25286">MNSISRISRIVLSSLLASGAMLYSPLSTLAQINQAEVNEILDSEEVFIEENPAKVEDQADFGQAVITQEARAGLEFNNGAVGRLGSNSSVTVGQCVEVKNGQLLVSGPVDGCIAGFLVNVQGTLYLLEVDAENNGNIKVLEGTVLVTPQGALEAAEPIILSAGQKLPVVGNVLGQIQDITPEEFAQIVAGELFQGFTVPVTVEGALRSICLQLFGDLGFTCTAQGIPVPAPPVSVPSVPGLPF</sequence>
<gene>
    <name evidence="2" type="ORF">BI308_03030</name>
</gene>
<dbReference type="EMBL" id="MLAW01000003">
    <property type="protein sequence ID" value="OJJ27144.1"/>
    <property type="molecule type" value="Genomic_DNA"/>
</dbReference>
<evidence type="ECO:0000256" key="1">
    <source>
        <dbReference type="SAM" id="SignalP"/>
    </source>
</evidence>
<keyword evidence="3" id="KW-1185">Reference proteome</keyword>
<feature type="chain" id="PRO_5009887401" description="FecR protein domain-containing protein" evidence="1">
    <location>
        <begin position="31"/>
        <end position="243"/>
    </location>
</feature>
<evidence type="ECO:0000313" key="2">
    <source>
        <dbReference type="EMBL" id="OJJ27144.1"/>
    </source>
</evidence>
<dbReference type="AlphaFoldDB" id="A0A1L9QWV4"/>
<reference evidence="2" key="1">
    <citation type="submission" date="2016-10" db="EMBL/GenBank/DDBJ databases">
        <title>CRISPR-Cas defence system in Roseofilum reptotaenium: evidence of a bacteriophage-cyanobacterium arms race in the coral black band disease.</title>
        <authorList>
            <person name="Buerger P."/>
            <person name="Wood-Charlson E.M."/>
            <person name="Weynberg K.D."/>
            <person name="Willis B."/>
            <person name="Van Oppen M.J."/>
        </authorList>
    </citation>
    <scope>NUCLEOTIDE SEQUENCE [LARGE SCALE GENOMIC DNA]</scope>
    <source>
        <strain evidence="2">AO1-A</strain>
    </source>
</reference>
<feature type="signal peptide" evidence="1">
    <location>
        <begin position="1"/>
        <end position="30"/>
    </location>
</feature>
<dbReference type="STRING" id="1925591.BI308_03030"/>
<accession>A0A1L9QWV4</accession>
<comment type="caution">
    <text evidence="2">The sequence shown here is derived from an EMBL/GenBank/DDBJ whole genome shotgun (WGS) entry which is preliminary data.</text>
</comment>